<dbReference type="Proteomes" id="UP001529510">
    <property type="component" value="Unassembled WGS sequence"/>
</dbReference>
<feature type="region of interest" description="Disordered" evidence="1">
    <location>
        <begin position="19"/>
        <end position="50"/>
    </location>
</feature>
<feature type="compositionally biased region" description="Polar residues" evidence="1">
    <location>
        <begin position="22"/>
        <end position="50"/>
    </location>
</feature>
<accession>A0ABD0RE79</accession>
<evidence type="ECO:0000256" key="1">
    <source>
        <dbReference type="SAM" id="MobiDB-lite"/>
    </source>
</evidence>
<protein>
    <submittedName>
        <fullName evidence="2">Uncharacterized protein</fullName>
    </submittedName>
</protein>
<sequence>TQRTYSVLKECSRAPAALGRNRANSSVNSLKAFQSRTMENQRGNNDVSKK</sequence>
<feature type="non-terminal residue" evidence="2">
    <location>
        <position position="50"/>
    </location>
</feature>
<evidence type="ECO:0000313" key="3">
    <source>
        <dbReference type="Proteomes" id="UP001529510"/>
    </source>
</evidence>
<organism evidence="2 3">
    <name type="scientific">Cirrhinus mrigala</name>
    <name type="common">Mrigala</name>
    <dbReference type="NCBI Taxonomy" id="683832"/>
    <lineage>
        <taxon>Eukaryota</taxon>
        <taxon>Metazoa</taxon>
        <taxon>Chordata</taxon>
        <taxon>Craniata</taxon>
        <taxon>Vertebrata</taxon>
        <taxon>Euteleostomi</taxon>
        <taxon>Actinopterygii</taxon>
        <taxon>Neopterygii</taxon>
        <taxon>Teleostei</taxon>
        <taxon>Ostariophysi</taxon>
        <taxon>Cypriniformes</taxon>
        <taxon>Cyprinidae</taxon>
        <taxon>Labeoninae</taxon>
        <taxon>Labeonini</taxon>
        <taxon>Cirrhinus</taxon>
    </lineage>
</organism>
<reference evidence="2 3" key="1">
    <citation type="submission" date="2024-05" db="EMBL/GenBank/DDBJ databases">
        <title>Genome sequencing and assembly of Indian major carp, Cirrhinus mrigala (Hamilton, 1822).</title>
        <authorList>
            <person name="Mohindra V."/>
            <person name="Chowdhury L.M."/>
            <person name="Lal K."/>
            <person name="Jena J.K."/>
        </authorList>
    </citation>
    <scope>NUCLEOTIDE SEQUENCE [LARGE SCALE GENOMIC DNA]</scope>
    <source>
        <strain evidence="2">CM1030</strain>
        <tissue evidence="2">Blood</tissue>
    </source>
</reference>
<name>A0ABD0RE79_CIRMR</name>
<comment type="caution">
    <text evidence="2">The sequence shown here is derived from an EMBL/GenBank/DDBJ whole genome shotgun (WGS) entry which is preliminary data.</text>
</comment>
<proteinExistence type="predicted"/>
<keyword evidence="3" id="KW-1185">Reference proteome</keyword>
<dbReference type="EMBL" id="JAMKFB020000003">
    <property type="protein sequence ID" value="KAL0196671.1"/>
    <property type="molecule type" value="Genomic_DNA"/>
</dbReference>
<evidence type="ECO:0000313" key="2">
    <source>
        <dbReference type="EMBL" id="KAL0196671.1"/>
    </source>
</evidence>
<feature type="non-terminal residue" evidence="2">
    <location>
        <position position="1"/>
    </location>
</feature>
<gene>
    <name evidence="2" type="ORF">M9458_005211</name>
</gene>
<dbReference type="AlphaFoldDB" id="A0ABD0RE79"/>